<comment type="caution">
    <text evidence="1">The sequence shown here is derived from an EMBL/GenBank/DDBJ whole genome shotgun (WGS) entry which is preliminary data.</text>
</comment>
<dbReference type="OrthoDB" id="8905886at2"/>
<keyword evidence="2" id="KW-1185">Reference proteome</keyword>
<dbReference type="Proteomes" id="UP000252884">
    <property type="component" value="Unassembled WGS sequence"/>
</dbReference>
<organism evidence="1 2">
    <name type="scientific">Pseudorhodoferax soli</name>
    <dbReference type="NCBI Taxonomy" id="545864"/>
    <lineage>
        <taxon>Bacteria</taxon>
        <taxon>Pseudomonadati</taxon>
        <taxon>Pseudomonadota</taxon>
        <taxon>Betaproteobacteria</taxon>
        <taxon>Burkholderiales</taxon>
        <taxon>Comamonadaceae</taxon>
    </lineage>
</organism>
<proteinExistence type="predicted"/>
<dbReference type="EMBL" id="QPJK01000008">
    <property type="protein sequence ID" value="RCW68032.1"/>
    <property type="molecule type" value="Genomic_DNA"/>
</dbReference>
<reference evidence="1 2" key="1">
    <citation type="submission" date="2018-07" db="EMBL/GenBank/DDBJ databases">
        <title>Genomic Encyclopedia of Type Strains, Phase IV (KMG-IV): sequencing the most valuable type-strain genomes for metagenomic binning, comparative biology and taxonomic classification.</title>
        <authorList>
            <person name="Goeker M."/>
        </authorList>
    </citation>
    <scope>NUCLEOTIDE SEQUENCE [LARGE SCALE GENOMIC DNA]</scope>
    <source>
        <strain evidence="1 2">DSM 21634</strain>
    </source>
</reference>
<dbReference type="AlphaFoldDB" id="A0A368XJC5"/>
<dbReference type="RefSeq" id="WP_147282962.1">
    <property type="nucleotide sequence ID" value="NZ_QPJK01000008.1"/>
</dbReference>
<sequence>MTAQQRAAAETRFRAALEDRLGPPEQVATLLRQLMQAERDGEAVAPELVRRWERANAAARYTGLQSLADVTAAWFEVSVSS</sequence>
<name>A0A368XJC5_9BURK</name>
<evidence type="ECO:0000313" key="2">
    <source>
        <dbReference type="Proteomes" id="UP000252884"/>
    </source>
</evidence>
<evidence type="ECO:0000313" key="1">
    <source>
        <dbReference type="EMBL" id="RCW68032.1"/>
    </source>
</evidence>
<protein>
    <submittedName>
        <fullName evidence="1">Uncharacterized protein</fullName>
    </submittedName>
</protein>
<accession>A0A368XJC5</accession>
<gene>
    <name evidence="1" type="ORF">DES41_108209</name>
</gene>